<dbReference type="InterPro" id="IPR057093">
    <property type="entry name" value="H1_KCTD8_12_16"/>
</dbReference>
<evidence type="ECO:0000256" key="1">
    <source>
        <dbReference type="ARBA" id="ARBA00022475"/>
    </source>
</evidence>
<dbReference type="KEGG" id="hro:HELRODRAFT_86882"/>
<dbReference type="SMART" id="SM00225">
    <property type="entry name" value="BTB"/>
    <property type="match status" value="1"/>
</dbReference>
<dbReference type="OrthoDB" id="2414723at2759"/>
<reference evidence="13" key="1">
    <citation type="submission" date="2012-12" db="EMBL/GenBank/DDBJ databases">
        <authorList>
            <person name="Hellsten U."/>
            <person name="Grimwood J."/>
            <person name="Chapman J.A."/>
            <person name="Shapiro H."/>
            <person name="Aerts A."/>
            <person name="Otillar R.P."/>
            <person name="Terry A.Y."/>
            <person name="Boore J.L."/>
            <person name="Simakov O."/>
            <person name="Marletaz F."/>
            <person name="Cho S.-J."/>
            <person name="Edsinger-Gonzales E."/>
            <person name="Havlak P."/>
            <person name="Kuo D.-H."/>
            <person name="Larsson T."/>
            <person name="Lv J."/>
            <person name="Arendt D."/>
            <person name="Savage R."/>
            <person name="Osoegawa K."/>
            <person name="de Jong P."/>
            <person name="Lindberg D.R."/>
            <person name="Seaver E.C."/>
            <person name="Weisblat D.A."/>
            <person name="Putnam N.H."/>
            <person name="Grigoriev I.V."/>
            <person name="Rokhsar D.S."/>
        </authorList>
    </citation>
    <scope>NUCLEOTIDE SEQUENCE</scope>
</reference>
<gene>
    <name evidence="12" type="primary">20216684</name>
    <name evidence="11" type="ORF">HELRODRAFT_86882</name>
</gene>
<dbReference type="Pfam" id="PF02214">
    <property type="entry name" value="BTB_2"/>
    <property type="match status" value="1"/>
</dbReference>
<dbReference type="EnsemblMetazoa" id="HelroT86882">
    <property type="protein sequence ID" value="HelroP86882"/>
    <property type="gene ID" value="HelroG86882"/>
</dbReference>
<dbReference type="OMA" id="DPDHGMS"/>
<keyword evidence="6" id="KW-0966">Cell projection</keyword>
<dbReference type="STRING" id="6412.T1G6I7"/>
<dbReference type="EMBL" id="KB097528">
    <property type="protein sequence ID" value="ESN95340.1"/>
    <property type="molecule type" value="Genomic_DNA"/>
</dbReference>
<dbReference type="PANTHER" id="PTHR14499">
    <property type="entry name" value="POTASSIUM CHANNEL TETRAMERIZATION DOMAIN-CONTAINING"/>
    <property type="match status" value="1"/>
</dbReference>
<dbReference type="Proteomes" id="UP000015101">
    <property type="component" value="Unassembled WGS sequence"/>
</dbReference>
<dbReference type="InterPro" id="IPR003131">
    <property type="entry name" value="T1-type_BTB"/>
</dbReference>
<dbReference type="SUPFAM" id="SSF54695">
    <property type="entry name" value="POZ domain"/>
    <property type="match status" value="1"/>
</dbReference>
<dbReference type="CTD" id="20216684"/>
<dbReference type="InParanoid" id="T1G6I7"/>
<evidence type="ECO:0000256" key="2">
    <source>
        <dbReference type="ARBA" id="ARBA00022553"/>
    </source>
</evidence>
<evidence type="ECO:0000256" key="7">
    <source>
        <dbReference type="ARBA" id="ARBA00034100"/>
    </source>
</evidence>
<evidence type="ECO:0000256" key="5">
    <source>
        <dbReference type="ARBA" id="ARBA00023257"/>
    </source>
</evidence>
<sequence length="245" mass="27833">MDYFDCCQVVELNVGGVVYTTTRTTLTSEPGSLLTEIFSERKLSSAVSNAKQSCFIDRDGVLFRFVLDYLRNGRKLVLPDCFLERKRLIQEADYYRLPGLLEQIKMPLQGAAAVDSTNVNHPGFIVVGYRGTFAFGRDGCQADVKFRKMWRILVSGKVSLCREVFKDTLNESRDVDRGTTDRYTTRFFLKHQFLEQAFDMLQECGFKLLAACGSGTNSAGGDLKPGMDLEESKWNHYNEFVFARE</sequence>
<evidence type="ECO:0000256" key="4">
    <source>
        <dbReference type="ARBA" id="ARBA00023136"/>
    </source>
</evidence>
<dbReference type="CDD" id="cd22204">
    <property type="entry name" value="H1_KCTD12-like"/>
    <property type="match status" value="1"/>
</dbReference>
<accession>T1G6I7</accession>
<evidence type="ECO:0000313" key="13">
    <source>
        <dbReference type="Proteomes" id="UP000015101"/>
    </source>
</evidence>
<reference evidence="11 13" key="2">
    <citation type="journal article" date="2013" name="Nature">
        <title>Insights into bilaterian evolution from three spiralian genomes.</title>
        <authorList>
            <person name="Simakov O."/>
            <person name="Marletaz F."/>
            <person name="Cho S.J."/>
            <person name="Edsinger-Gonzales E."/>
            <person name="Havlak P."/>
            <person name="Hellsten U."/>
            <person name="Kuo D.H."/>
            <person name="Larsson T."/>
            <person name="Lv J."/>
            <person name="Arendt D."/>
            <person name="Savage R."/>
            <person name="Osoegawa K."/>
            <person name="de Jong P."/>
            <person name="Grimwood J."/>
            <person name="Chapman J.A."/>
            <person name="Shapiro H."/>
            <person name="Aerts A."/>
            <person name="Otillar R.P."/>
            <person name="Terry A.Y."/>
            <person name="Boore J.L."/>
            <person name="Grigoriev I.V."/>
            <person name="Lindberg D.R."/>
            <person name="Seaver E.C."/>
            <person name="Weisblat D.A."/>
            <person name="Putnam N.H."/>
            <person name="Rokhsar D.S."/>
        </authorList>
    </citation>
    <scope>NUCLEOTIDE SEQUENCE</scope>
</reference>
<dbReference type="GeneID" id="20216684"/>
<organism evidence="12 13">
    <name type="scientific">Helobdella robusta</name>
    <name type="common">Californian leech</name>
    <dbReference type="NCBI Taxonomy" id="6412"/>
    <lineage>
        <taxon>Eukaryota</taxon>
        <taxon>Metazoa</taxon>
        <taxon>Spiralia</taxon>
        <taxon>Lophotrochozoa</taxon>
        <taxon>Annelida</taxon>
        <taxon>Clitellata</taxon>
        <taxon>Hirudinea</taxon>
        <taxon>Rhynchobdellida</taxon>
        <taxon>Glossiphoniidae</taxon>
        <taxon>Helobdella</taxon>
    </lineage>
</organism>
<proteinExistence type="predicted"/>
<feature type="domain" description="BTB" evidence="10">
    <location>
        <begin position="8"/>
        <end position="112"/>
    </location>
</feature>
<evidence type="ECO:0000256" key="9">
    <source>
        <dbReference type="ARBA" id="ARBA00057758"/>
    </source>
</evidence>
<dbReference type="GO" id="GO:0045211">
    <property type="term" value="C:postsynaptic membrane"/>
    <property type="evidence" value="ECO:0007669"/>
    <property type="project" value="UniProtKB-SubCell"/>
</dbReference>
<dbReference type="HOGENOM" id="CLU_057051_0_0_1"/>
<dbReference type="AlphaFoldDB" id="T1G6I7"/>
<dbReference type="Pfam" id="PF23110">
    <property type="entry name" value="H1_KCTD8_12_16"/>
    <property type="match status" value="1"/>
</dbReference>
<keyword evidence="3" id="KW-0770">Synapse</keyword>
<keyword evidence="2" id="KW-0597">Phosphoprotein</keyword>
<comment type="function">
    <text evidence="9">Auxiliary subunit of GABA-B receptors that determine the pharmacology and kinetics of the receptor response. Increases agonist potency and markedly alter the G-protein signaling of the receptors by accelerating onset and promoting desensitization.</text>
</comment>
<evidence type="ECO:0000259" key="10">
    <source>
        <dbReference type="SMART" id="SM00225"/>
    </source>
</evidence>
<reference evidence="12" key="3">
    <citation type="submission" date="2015-06" db="UniProtKB">
        <authorList>
            <consortium name="EnsemblMetazoa"/>
        </authorList>
    </citation>
    <scope>IDENTIFICATION</scope>
</reference>
<dbReference type="InterPro" id="IPR011333">
    <property type="entry name" value="SKP1/BTB/POZ_sf"/>
</dbReference>
<keyword evidence="1" id="KW-1003">Cell membrane</keyword>
<evidence type="ECO:0000256" key="8">
    <source>
        <dbReference type="ARBA" id="ARBA00034111"/>
    </source>
</evidence>
<evidence type="ECO:0000256" key="3">
    <source>
        <dbReference type="ARBA" id="ARBA00023018"/>
    </source>
</evidence>
<dbReference type="RefSeq" id="XP_009026483.1">
    <property type="nucleotide sequence ID" value="XM_009028235.1"/>
</dbReference>
<protein>
    <recommendedName>
        <fullName evidence="10">BTB domain-containing protein</fullName>
    </recommendedName>
</protein>
<dbReference type="EMBL" id="AMQM01006829">
    <property type="status" value="NOT_ANNOTATED_CDS"/>
    <property type="molecule type" value="Genomic_DNA"/>
</dbReference>
<keyword evidence="5" id="KW-0628">Postsynaptic cell membrane</keyword>
<evidence type="ECO:0000313" key="11">
    <source>
        <dbReference type="EMBL" id="ESN95340.1"/>
    </source>
</evidence>
<dbReference type="PANTHER" id="PTHR14499:SF136">
    <property type="entry name" value="GH08630P"/>
    <property type="match status" value="1"/>
</dbReference>
<keyword evidence="13" id="KW-1185">Reference proteome</keyword>
<dbReference type="InterPro" id="IPR000210">
    <property type="entry name" value="BTB/POZ_dom"/>
</dbReference>
<comment type="subcellular location">
    <subcellularLocation>
        <location evidence="7">Postsynaptic cell membrane</location>
    </subcellularLocation>
    <subcellularLocation>
        <location evidence="8">Presynaptic cell membrane</location>
    </subcellularLocation>
</comment>
<evidence type="ECO:0000313" key="12">
    <source>
        <dbReference type="EnsemblMetazoa" id="HelroP86882"/>
    </source>
</evidence>
<evidence type="ECO:0000256" key="6">
    <source>
        <dbReference type="ARBA" id="ARBA00023273"/>
    </source>
</evidence>
<name>T1G6I7_HELRO</name>
<dbReference type="eggNOG" id="KOG2723">
    <property type="taxonomic scope" value="Eukaryota"/>
</dbReference>
<dbReference type="GO" id="GO:0051260">
    <property type="term" value="P:protein homooligomerization"/>
    <property type="evidence" value="ECO:0007669"/>
    <property type="project" value="InterPro"/>
</dbReference>
<dbReference type="Gene3D" id="3.30.710.10">
    <property type="entry name" value="Potassium Channel Kv1.1, Chain A"/>
    <property type="match status" value="1"/>
</dbReference>
<dbReference type="GO" id="GO:0042734">
    <property type="term" value="C:presynaptic membrane"/>
    <property type="evidence" value="ECO:0007669"/>
    <property type="project" value="UniProtKB-SubCell"/>
</dbReference>
<keyword evidence="4" id="KW-0472">Membrane</keyword>
<dbReference type="FunCoup" id="T1G6I7">
    <property type="interactions" value="69"/>
</dbReference>